<feature type="region of interest" description="Disordered" evidence="1">
    <location>
        <begin position="23"/>
        <end position="66"/>
    </location>
</feature>
<protein>
    <recommendedName>
        <fullName evidence="5">PepSY domain-containing protein</fullName>
    </recommendedName>
</protein>
<dbReference type="Proteomes" id="UP001081283">
    <property type="component" value="Unassembled WGS sequence"/>
</dbReference>
<keyword evidence="4" id="KW-1185">Reference proteome</keyword>
<comment type="caution">
    <text evidence="3">The sequence shown here is derived from an EMBL/GenBank/DDBJ whole genome shotgun (WGS) entry which is preliminary data.</text>
</comment>
<feature type="chain" id="PRO_5046078887" description="PepSY domain-containing protein" evidence="2">
    <location>
        <begin position="26"/>
        <end position="133"/>
    </location>
</feature>
<evidence type="ECO:0000256" key="1">
    <source>
        <dbReference type="SAM" id="MobiDB-lite"/>
    </source>
</evidence>
<evidence type="ECO:0008006" key="5">
    <source>
        <dbReference type="Google" id="ProtNLM"/>
    </source>
</evidence>
<feature type="signal peptide" evidence="2">
    <location>
        <begin position="1"/>
        <end position="25"/>
    </location>
</feature>
<proteinExistence type="predicted"/>
<accession>A0ABT3YBP0</accession>
<evidence type="ECO:0000256" key="2">
    <source>
        <dbReference type="SAM" id="SignalP"/>
    </source>
</evidence>
<evidence type="ECO:0000313" key="3">
    <source>
        <dbReference type="EMBL" id="MCY0093180.1"/>
    </source>
</evidence>
<dbReference type="EMBL" id="JAOVZQ010000001">
    <property type="protein sequence ID" value="MCY0093180.1"/>
    <property type="molecule type" value="Genomic_DNA"/>
</dbReference>
<name>A0ABT3YBP0_9HYPH</name>
<keyword evidence="2" id="KW-0732">Signal</keyword>
<evidence type="ECO:0000313" key="4">
    <source>
        <dbReference type="Proteomes" id="UP001081283"/>
    </source>
</evidence>
<organism evidence="3 4">
    <name type="scientific">Hoeflea ulvae</name>
    <dbReference type="NCBI Taxonomy" id="2983764"/>
    <lineage>
        <taxon>Bacteria</taxon>
        <taxon>Pseudomonadati</taxon>
        <taxon>Pseudomonadota</taxon>
        <taxon>Alphaproteobacteria</taxon>
        <taxon>Hyphomicrobiales</taxon>
        <taxon>Rhizobiaceae</taxon>
        <taxon>Hoeflea</taxon>
    </lineage>
</organism>
<reference evidence="3" key="1">
    <citation type="submission" date="2022-10" db="EMBL/GenBank/DDBJ databases">
        <title>Hoeflea sp. J2-29, isolated from marine algae.</title>
        <authorList>
            <person name="Kristyanto S."/>
            <person name="Kim J.M."/>
            <person name="Jeon C.O."/>
        </authorList>
    </citation>
    <scope>NUCLEOTIDE SEQUENCE</scope>
    <source>
        <strain evidence="3">J2-29</strain>
    </source>
</reference>
<sequence>MLNKALIVAAAVSILASGFASTAEAASGSQRDHRSKVVERDHRGPETRDHRTKVEVRDHRSQRRNEVVKVNRAKQSCNTGKQTLRANGYRSVKATDCQGTSYGYRAMKGHGIFQATMNAYSGKMDVRFVGIAR</sequence>
<dbReference type="RefSeq" id="WP_267611163.1">
    <property type="nucleotide sequence ID" value="NZ_JAOVZQ010000001.1"/>
</dbReference>
<gene>
    <name evidence="3" type="ORF">OEG82_03900</name>
</gene>
<feature type="compositionally biased region" description="Basic and acidic residues" evidence="1">
    <location>
        <begin position="30"/>
        <end position="66"/>
    </location>
</feature>